<dbReference type="Proteomes" id="UP000076872">
    <property type="component" value="Unassembled WGS sequence"/>
</dbReference>
<sequence length="115" mass="12670">MPNRPQVTDTTAYINQVAEAAQPILNNLVQLITTELPDFKARIKWNLPFYERDKHYVSIAAYKAHVSLSISADLDDATLAAAKSAGYPTGQKRLNLPLTKPVPTALVQQVLQLIA</sequence>
<evidence type="ECO:0000313" key="7">
    <source>
        <dbReference type="Proteomes" id="UP000076882"/>
    </source>
</evidence>
<dbReference type="EMBL" id="MCOL01000001">
    <property type="protein sequence ID" value="ODO62342.1"/>
    <property type="molecule type" value="Genomic_DNA"/>
</dbReference>
<dbReference type="Proteomes" id="UP000076882">
    <property type="component" value="Unassembled WGS sequence"/>
</dbReference>
<dbReference type="EMBL" id="LUWI01000030">
    <property type="protein sequence ID" value="KZU02064.1"/>
    <property type="molecule type" value="Genomic_DNA"/>
</dbReference>
<evidence type="ECO:0000313" key="6">
    <source>
        <dbReference type="Proteomes" id="UP000076872"/>
    </source>
</evidence>
<reference evidence="6 7" key="1">
    <citation type="submission" date="2016-03" db="EMBL/GenBank/DDBJ databases">
        <title>Comparative genomics of 54 Lactobacillus plantarum strains reveals genomic uncoupling from niche constraints.</title>
        <authorList>
            <person name="Martino M.E."/>
        </authorList>
    </citation>
    <scope>NUCLEOTIDE SEQUENCE [LARGE SCALE GENOMIC DNA]</scope>
    <source>
        <strain evidence="3 7">19.1</strain>
        <strain evidence="4 6">NAB2</strain>
        <strain evidence="2 8">Nizo2260</strain>
    </source>
</reference>
<dbReference type="EMBL" id="LUXO01000044">
    <property type="protein sequence ID" value="KZU99384.1"/>
    <property type="molecule type" value="Genomic_DNA"/>
</dbReference>
<protein>
    <recommendedName>
        <fullName evidence="1">YdhG-like domain-containing protein</fullName>
    </recommendedName>
</protein>
<gene>
    <name evidence="3" type="ORF">Lp19_1416</name>
    <name evidence="5" type="ORF">LPJSA22_02356</name>
    <name evidence="4" type="ORF">NAB2_3394</name>
    <name evidence="2" type="ORF">Nizo2260_2381</name>
</gene>
<evidence type="ECO:0000313" key="8">
    <source>
        <dbReference type="Proteomes" id="UP000076989"/>
    </source>
</evidence>
<dbReference type="Proteomes" id="UP000094892">
    <property type="component" value="Unassembled WGS sequence"/>
</dbReference>
<comment type="caution">
    <text evidence="3">The sequence shown here is derived from an EMBL/GenBank/DDBJ whole genome shotgun (WGS) entry which is preliminary data.</text>
</comment>
<dbReference type="Proteomes" id="UP000076989">
    <property type="component" value="Unassembled WGS sequence"/>
</dbReference>
<dbReference type="SUPFAM" id="SSF159888">
    <property type="entry name" value="YdhG-like"/>
    <property type="match status" value="1"/>
</dbReference>
<dbReference type="InterPro" id="IPR014922">
    <property type="entry name" value="YdhG-like"/>
</dbReference>
<dbReference type="KEGG" id="lpb:SH83_10895"/>
<reference evidence="5 9" key="2">
    <citation type="submission" date="2016-08" db="EMBL/GenBank/DDBJ databases">
        <title>Genome sequencing of Lactobacillus plantarum JSA22, isolated from fermented soybean paste.</title>
        <authorList>
            <person name="Choi H.S."/>
        </authorList>
    </citation>
    <scope>NUCLEOTIDE SEQUENCE [LARGE SCALE GENOMIC DNA]</scope>
    <source>
        <strain evidence="5 9">JSA22</strain>
    </source>
</reference>
<dbReference type="RefSeq" id="WP_013355777.1">
    <property type="nucleotide sequence ID" value="NZ_AP028145.1"/>
</dbReference>
<organism evidence="3 7">
    <name type="scientific">Lactiplantibacillus plantarum</name>
    <name type="common">Lactobacillus plantarum</name>
    <dbReference type="NCBI Taxonomy" id="1590"/>
    <lineage>
        <taxon>Bacteria</taxon>
        <taxon>Bacillati</taxon>
        <taxon>Bacillota</taxon>
        <taxon>Bacilli</taxon>
        <taxon>Lactobacillales</taxon>
        <taxon>Lactobacillaceae</taxon>
        <taxon>Lactiplantibacillus</taxon>
    </lineage>
</organism>
<evidence type="ECO:0000259" key="1">
    <source>
        <dbReference type="Pfam" id="PF08818"/>
    </source>
</evidence>
<dbReference type="EMBL" id="LUXM01000026">
    <property type="protein sequence ID" value="KZU95462.1"/>
    <property type="molecule type" value="Genomic_DNA"/>
</dbReference>
<feature type="domain" description="YdhG-like" evidence="1">
    <location>
        <begin position="22"/>
        <end position="112"/>
    </location>
</feature>
<proteinExistence type="predicted"/>
<dbReference type="PATRIC" id="fig|1590.144.peg.2249"/>
<evidence type="ECO:0000313" key="3">
    <source>
        <dbReference type="EMBL" id="KZU95462.1"/>
    </source>
</evidence>
<dbReference type="Gene3D" id="3.90.1150.200">
    <property type="match status" value="1"/>
</dbReference>
<name>A0A0R2GDM2_LACPN</name>
<evidence type="ECO:0000313" key="2">
    <source>
        <dbReference type="EMBL" id="KZU02064.1"/>
    </source>
</evidence>
<evidence type="ECO:0000313" key="5">
    <source>
        <dbReference type="EMBL" id="ODO62342.1"/>
    </source>
</evidence>
<dbReference type="AlphaFoldDB" id="A0A0R2GDM2"/>
<dbReference type="Pfam" id="PF08818">
    <property type="entry name" value="DUF1801"/>
    <property type="match status" value="1"/>
</dbReference>
<dbReference type="OMA" id="DQKIPTR"/>
<evidence type="ECO:0000313" key="4">
    <source>
        <dbReference type="EMBL" id="KZU99384.1"/>
    </source>
</evidence>
<evidence type="ECO:0000313" key="9">
    <source>
        <dbReference type="Proteomes" id="UP000094892"/>
    </source>
</evidence>
<accession>A0A0R2GDM2</accession>